<dbReference type="STRING" id="1391654.AKJ09_01089"/>
<evidence type="ECO:0000313" key="2">
    <source>
        <dbReference type="EMBL" id="AKU94425.1"/>
    </source>
</evidence>
<keyword evidence="3" id="KW-1185">Reference proteome</keyword>
<sequence length="329" mass="35343">MVLAHAPAQRRLWLRIAIAGSGIAALGLALLPAVPLLVRATLGLVGLASLAWVAASFRRPSTRTTEAYVEADDEGLTRVTQDGTKSILRWDAPFGVALLASYGRPTGLLAFTSPTQTRYVPARIDARSETDDELLSRIAVLADLDLVDGIAHDAALSSSEAASLVRFVGERDQDALGRVFASDGRRAPIALDRATLAVGDRSFDLTSQLEWRPLMFHESTGQAAALYQATWIRQGAAEVVLVAPMPASIVPREANAHREANGKLGRALTRDLRLLQAPAESPPAREVRVAIDRPFMLAVRRVLDDAPLAARIAIEPPSRPPPERRGSLA</sequence>
<dbReference type="AlphaFoldDB" id="A0A0K1PLM3"/>
<proteinExistence type="predicted"/>
<accession>A0A0K1PLM3</accession>
<reference evidence="2 3" key="1">
    <citation type="submission" date="2015-08" db="EMBL/GenBank/DDBJ databases">
        <authorList>
            <person name="Babu N.S."/>
            <person name="Beckwith C.J."/>
            <person name="Beseler K.G."/>
            <person name="Brison A."/>
            <person name="Carone J.V."/>
            <person name="Caskin T.P."/>
            <person name="Diamond M."/>
            <person name="Durham M.E."/>
            <person name="Foxe J.M."/>
            <person name="Go M."/>
            <person name="Henderson B.A."/>
            <person name="Jones I.B."/>
            <person name="McGettigan J.A."/>
            <person name="Micheletti S.J."/>
            <person name="Nasrallah M.E."/>
            <person name="Ortiz D."/>
            <person name="Piller C.R."/>
            <person name="Privatt S.R."/>
            <person name="Schneider S.L."/>
            <person name="Sharp S."/>
            <person name="Smith T.C."/>
            <person name="Stanton J.D."/>
            <person name="Ullery H.E."/>
            <person name="Wilson R.J."/>
            <person name="Serrano M.G."/>
            <person name="Buck G."/>
            <person name="Lee V."/>
            <person name="Wang Y."/>
            <person name="Carvalho R."/>
            <person name="Voegtly L."/>
            <person name="Shi R."/>
            <person name="Duckworth R."/>
            <person name="Johnson A."/>
            <person name="Loviza R."/>
            <person name="Walstead R."/>
            <person name="Shah Z."/>
            <person name="Kiflezghi M."/>
            <person name="Wade K."/>
            <person name="Ball S.L."/>
            <person name="Bradley K.W."/>
            <person name="Asai D.J."/>
            <person name="Bowman C.A."/>
            <person name="Russell D.A."/>
            <person name="Pope W.H."/>
            <person name="Jacobs-Sera D."/>
            <person name="Hendrix R.W."/>
            <person name="Hatfull G.F."/>
        </authorList>
    </citation>
    <scope>NUCLEOTIDE SEQUENCE [LARGE SCALE GENOMIC DNA]</scope>
    <source>
        <strain evidence="2 3">DSM 27648</strain>
    </source>
</reference>
<protein>
    <submittedName>
        <fullName evidence="2">Uncharacterized protein</fullName>
    </submittedName>
</protein>
<keyword evidence="1" id="KW-0472">Membrane</keyword>
<dbReference type="OrthoDB" id="5502422at2"/>
<dbReference type="EMBL" id="CP012333">
    <property type="protein sequence ID" value="AKU94425.1"/>
    <property type="molecule type" value="Genomic_DNA"/>
</dbReference>
<keyword evidence="1" id="KW-1133">Transmembrane helix</keyword>
<dbReference type="KEGG" id="llu:AKJ09_01089"/>
<name>A0A0K1PLM3_9BACT</name>
<feature type="transmembrane region" description="Helical" evidence="1">
    <location>
        <begin position="12"/>
        <end position="30"/>
    </location>
</feature>
<dbReference type="Proteomes" id="UP000064967">
    <property type="component" value="Chromosome"/>
</dbReference>
<gene>
    <name evidence="2" type="ORF">AKJ09_01089</name>
</gene>
<dbReference type="RefSeq" id="WP_146646025.1">
    <property type="nucleotide sequence ID" value="NZ_CP012333.1"/>
</dbReference>
<organism evidence="2 3">
    <name type="scientific">Labilithrix luteola</name>
    <dbReference type="NCBI Taxonomy" id="1391654"/>
    <lineage>
        <taxon>Bacteria</taxon>
        <taxon>Pseudomonadati</taxon>
        <taxon>Myxococcota</taxon>
        <taxon>Polyangia</taxon>
        <taxon>Polyangiales</taxon>
        <taxon>Labilitrichaceae</taxon>
        <taxon>Labilithrix</taxon>
    </lineage>
</organism>
<keyword evidence="1" id="KW-0812">Transmembrane</keyword>
<evidence type="ECO:0000313" key="3">
    <source>
        <dbReference type="Proteomes" id="UP000064967"/>
    </source>
</evidence>
<evidence type="ECO:0000256" key="1">
    <source>
        <dbReference type="SAM" id="Phobius"/>
    </source>
</evidence>